<reference evidence="1" key="1">
    <citation type="submission" date="2020-12" db="EMBL/GenBank/DDBJ databases">
        <title>Snuella sp. nov., isolated from sediment in Incheon.</title>
        <authorList>
            <person name="Kim W."/>
        </authorList>
    </citation>
    <scope>NUCLEOTIDE SEQUENCE</scope>
    <source>
        <strain evidence="1">CAU 1569</strain>
    </source>
</reference>
<dbReference type="InterPro" id="IPR012657">
    <property type="entry name" value="23S_rRNA-intervening_sequence"/>
</dbReference>
<dbReference type="EMBL" id="JAELVQ010000001">
    <property type="protein sequence ID" value="MBJ6366549.1"/>
    <property type="molecule type" value="Genomic_DNA"/>
</dbReference>
<dbReference type="SUPFAM" id="SSF158446">
    <property type="entry name" value="IVS-encoded protein-like"/>
    <property type="match status" value="1"/>
</dbReference>
<dbReference type="PANTHER" id="PTHR38471:SF2">
    <property type="entry name" value="FOUR HELIX BUNDLE PROTEIN"/>
    <property type="match status" value="1"/>
</dbReference>
<dbReference type="RefSeq" id="WP_199111990.1">
    <property type="nucleotide sequence ID" value="NZ_JAELVQ010000001.1"/>
</dbReference>
<proteinExistence type="predicted"/>
<dbReference type="Gene3D" id="1.20.1440.60">
    <property type="entry name" value="23S rRNA-intervening sequence"/>
    <property type="match status" value="1"/>
</dbReference>
<sequence>MDKNILRNKSYDFAIMIVRISQFLVSDKKEFVLSKQLLRSGTAVGALIREAEFAQSKKDFINKMSIALKEANESLYWLDLLKDTNYIEIENYKTHYSLNKELVAMLVSSIKTSKSNNL</sequence>
<protein>
    <submittedName>
        <fullName evidence="1">Four helix bundle protein</fullName>
    </submittedName>
</protein>
<gene>
    <name evidence="1" type="ORF">JF259_00480</name>
</gene>
<dbReference type="Pfam" id="PF05635">
    <property type="entry name" value="23S_rRNA_IVP"/>
    <property type="match status" value="1"/>
</dbReference>
<keyword evidence="2" id="KW-1185">Reference proteome</keyword>
<evidence type="ECO:0000313" key="1">
    <source>
        <dbReference type="EMBL" id="MBJ6366549.1"/>
    </source>
</evidence>
<dbReference type="PANTHER" id="PTHR38471">
    <property type="entry name" value="FOUR HELIX BUNDLE PROTEIN"/>
    <property type="match status" value="1"/>
</dbReference>
<dbReference type="InterPro" id="IPR036583">
    <property type="entry name" value="23S_rRNA_IVS_sf"/>
</dbReference>
<name>A0A8J7LLP1_9FLAO</name>
<dbReference type="NCBIfam" id="TIGR02436">
    <property type="entry name" value="four helix bundle protein"/>
    <property type="match status" value="1"/>
</dbReference>
<organism evidence="1 2">
    <name type="scientific">Snuella sedimenti</name>
    <dbReference type="NCBI Taxonomy" id="2798802"/>
    <lineage>
        <taxon>Bacteria</taxon>
        <taxon>Pseudomonadati</taxon>
        <taxon>Bacteroidota</taxon>
        <taxon>Flavobacteriia</taxon>
        <taxon>Flavobacteriales</taxon>
        <taxon>Flavobacteriaceae</taxon>
        <taxon>Snuella</taxon>
    </lineage>
</organism>
<dbReference type="AlphaFoldDB" id="A0A8J7LLP1"/>
<comment type="caution">
    <text evidence="1">The sequence shown here is derived from an EMBL/GenBank/DDBJ whole genome shotgun (WGS) entry which is preliminary data.</text>
</comment>
<accession>A0A8J7LLP1</accession>
<dbReference type="Proteomes" id="UP000610931">
    <property type="component" value="Unassembled WGS sequence"/>
</dbReference>
<dbReference type="PIRSF" id="PIRSF035652">
    <property type="entry name" value="CHP02436"/>
    <property type="match status" value="1"/>
</dbReference>
<evidence type="ECO:0000313" key="2">
    <source>
        <dbReference type="Proteomes" id="UP000610931"/>
    </source>
</evidence>